<dbReference type="GO" id="GO:0051287">
    <property type="term" value="F:NAD binding"/>
    <property type="evidence" value="ECO:0007669"/>
    <property type="project" value="InterPro"/>
</dbReference>
<dbReference type="SMART" id="SM01274">
    <property type="entry name" value="malic"/>
    <property type="match status" value="1"/>
</dbReference>
<evidence type="ECO:0000259" key="10">
    <source>
        <dbReference type="SMART" id="SM01274"/>
    </source>
</evidence>
<evidence type="ECO:0000256" key="7">
    <source>
        <dbReference type="ARBA" id="ARBA00023268"/>
    </source>
</evidence>
<dbReference type="CDD" id="cd05311">
    <property type="entry name" value="NAD_bind_2_malic_enz"/>
    <property type="match status" value="1"/>
</dbReference>
<dbReference type="Pfam" id="PF01515">
    <property type="entry name" value="PTA_PTB"/>
    <property type="match status" value="1"/>
</dbReference>
<evidence type="ECO:0000259" key="9">
    <source>
        <dbReference type="SMART" id="SM00919"/>
    </source>
</evidence>
<dbReference type="GO" id="GO:0004470">
    <property type="term" value="F:malic enzyme activity"/>
    <property type="evidence" value="ECO:0007669"/>
    <property type="project" value="InterPro"/>
</dbReference>
<dbReference type="InterPro" id="IPR037062">
    <property type="entry name" value="Malic_N_dom_sf"/>
</dbReference>
<evidence type="ECO:0008006" key="12">
    <source>
        <dbReference type="Google" id="ProtNLM"/>
    </source>
</evidence>
<dbReference type="InterPro" id="IPR051674">
    <property type="entry name" value="Malate_Decarboxylase"/>
</dbReference>
<feature type="compositionally biased region" description="Basic and acidic residues" evidence="8">
    <location>
        <begin position="1"/>
        <end position="15"/>
    </location>
</feature>
<keyword evidence="6" id="KW-0560">Oxidoreductase</keyword>
<comment type="cofactor">
    <cofactor evidence="2">
        <name>Mg(2+)</name>
        <dbReference type="ChEBI" id="CHEBI:18420"/>
    </cofactor>
</comment>
<dbReference type="InterPro" id="IPR045213">
    <property type="entry name" value="Malic_NAD-bd_bact_type"/>
</dbReference>
<dbReference type="Gene3D" id="3.40.50.10950">
    <property type="match status" value="1"/>
</dbReference>
<dbReference type="FunFam" id="3.40.50.720:FF:000095">
    <property type="entry name" value="NADP-dependent malic enzyme"/>
    <property type="match status" value="1"/>
</dbReference>
<organism evidence="11">
    <name type="scientific">marine sediment metagenome</name>
    <dbReference type="NCBI Taxonomy" id="412755"/>
    <lineage>
        <taxon>unclassified sequences</taxon>
        <taxon>metagenomes</taxon>
        <taxon>ecological metagenomes</taxon>
    </lineage>
</organism>
<gene>
    <name evidence="11" type="ORF">LCGC14_0061650</name>
</gene>
<comment type="similarity">
    <text evidence="3">In the N-terminal section; belongs to the malic enzymes family.</text>
</comment>
<dbReference type="SMART" id="SM00919">
    <property type="entry name" value="Malic_M"/>
    <property type="match status" value="1"/>
</dbReference>
<evidence type="ECO:0000256" key="5">
    <source>
        <dbReference type="ARBA" id="ARBA00022723"/>
    </source>
</evidence>
<dbReference type="PANTHER" id="PTHR43237:SF4">
    <property type="entry name" value="NADP-DEPENDENT MALIC ENZYME"/>
    <property type="match status" value="1"/>
</dbReference>
<dbReference type="SUPFAM" id="SSF53223">
    <property type="entry name" value="Aminoacid dehydrogenase-like, N-terminal domain"/>
    <property type="match status" value="1"/>
</dbReference>
<evidence type="ECO:0000256" key="8">
    <source>
        <dbReference type="SAM" id="MobiDB-lite"/>
    </source>
</evidence>
<feature type="domain" description="Malic enzyme N-terminal" evidence="10">
    <location>
        <begin position="19"/>
        <end position="152"/>
    </location>
</feature>
<evidence type="ECO:0000256" key="6">
    <source>
        <dbReference type="ARBA" id="ARBA00023002"/>
    </source>
</evidence>
<dbReference type="Gene3D" id="3.40.50.10380">
    <property type="entry name" value="Malic enzyme, N-terminal domain"/>
    <property type="match status" value="1"/>
</dbReference>
<dbReference type="PROSITE" id="PS00331">
    <property type="entry name" value="MALIC_ENZYMES"/>
    <property type="match status" value="1"/>
</dbReference>
<dbReference type="GO" id="GO:0006108">
    <property type="term" value="P:malate metabolic process"/>
    <property type="evidence" value="ECO:0007669"/>
    <property type="project" value="InterPro"/>
</dbReference>
<comment type="cofactor">
    <cofactor evidence="1">
        <name>Mn(2+)</name>
        <dbReference type="ChEBI" id="CHEBI:29035"/>
    </cofactor>
</comment>
<dbReference type="GO" id="GO:0016616">
    <property type="term" value="F:oxidoreductase activity, acting on the CH-OH group of donors, NAD or NADP as acceptor"/>
    <property type="evidence" value="ECO:0007669"/>
    <property type="project" value="InterPro"/>
</dbReference>
<dbReference type="EMBL" id="LAZR01000014">
    <property type="protein sequence ID" value="KKO06979.1"/>
    <property type="molecule type" value="Genomic_DNA"/>
</dbReference>
<dbReference type="SUPFAM" id="SSF51735">
    <property type="entry name" value="NAD(P)-binding Rossmann-fold domains"/>
    <property type="match status" value="1"/>
</dbReference>
<comment type="similarity">
    <text evidence="4">In the C-terminal section; belongs to the phosphate acetyltransferase and butyryltransferase family.</text>
</comment>
<dbReference type="Pfam" id="PF00390">
    <property type="entry name" value="malic"/>
    <property type="match status" value="1"/>
</dbReference>
<dbReference type="InterPro" id="IPR012302">
    <property type="entry name" value="Malic_NAD-bd"/>
</dbReference>
<evidence type="ECO:0000256" key="1">
    <source>
        <dbReference type="ARBA" id="ARBA00001936"/>
    </source>
</evidence>
<dbReference type="InterPro" id="IPR002505">
    <property type="entry name" value="PTA_PTB"/>
</dbReference>
<dbReference type="PIRSF" id="PIRSF036684">
    <property type="entry name" value="ME_PTA"/>
    <property type="match status" value="1"/>
</dbReference>
<dbReference type="PANTHER" id="PTHR43237">
    <property type="entry name" value="NADP-DEPENDENT MALIC ENZYME"/>
    <property type="match status" value="1"/>
</dbReference>
<dbReference type="InterPro" id="IPR042113">
    <property type="entry name" value="P_AcTrfase_dom1"/>
</dbReference>
<dbReference type="GO" id="GO:0046872">
    <property type="term" value="F:metal ion binding"/>
    <property type="evidence" value="ECO:0007669"/>
    <property type="project" value="UniProtKB-KW"/>
</dbReference>
<dbReference type="InterPro" id="IPR036291">
    <property type="entry name" value="NAD(P)-bd_dom_sf"/>
</dbReference>
<dbReference type="InterPro" id="IPR042112">
    <property type="entry name" value="P_AcTrfase_dom2"/>
</dbReference>
<protein>
    <recommendedName>
        <fullName evidence="12">Malic enzyme</fullName>
    </recommendedName>
</protein>
<dbReference type="InterPro" id="IPR012188">
    <property type="entry name" value="ME_PTA"/>
</dbReference>
<accession>A0A0F9YQJ5</accession>
<keyword evidence="7" id="KW-0511">Multifunctional enzyme</keyword>
<dbReference type="AlphaFoldDB" id="A0A0F9YQJ5"/>
<comment type="caution">
    <text evidence="11">The sequence shown here is derived from an EMBL/GenBank/DDBJ whole genome shotgun (WGS) entry which is preliminary data.</text>
</comment>
<name>A0A0F9YQJ5_9ZZZZ</name>
<dbReference type="GO" id="GO:0016746">
    <property type="term" value="F:acyltransferase activity"/>
    <property type="evidence" value="ECO:0007669"/>
    <property type="project" value="InterPro"/>
</dbReference>
<feature type="region of interest" description="Disordered" evidence="8">
    <location>
        <begin position="1"/>
        <end position="27"/>
    </location>
</feature>
<reference evidence="11" key="1">
    <citation type="journal article" date="2015" name="Nature">
        <title>Complex archaea that bridge the gap between prokaryotes and eukaryotes.</title>
        <authorList>
            <person name="Spang A."/>
            <person name="Saw J.H."/>
            <person name="Jorgensen S.L."/>
            <person name="Zaremba-Niedzwiedzka K."/>
            <person name="Martijn J."/>
            <person name="Lind A.E."/>
            <person name="van Eijk R."/>
            <person name="Schleper C."/>
            <person name="Guy L."/>
            <person name="Ettema T.J."/>
        </authorList>
    </citation>
    <scope>NUCLEOTIDE SEQUENCE</scope>
</reference>
<keyword evidence="5" id="KW-0479">Metal-binding</keyword>
<evidence type="ECO:0000256" key="2">
    <source>
        <dbReference type="ARBA" id="ARBA00001946"/>
    </source>
</evidence>
<dbReference type="SUPFAM" id="SSF53659">
    <property type="entry name" value="Isocitrate/Isopropylmalate dehydrogenase-like"/>
    <property type="match status" value="1"/>
</dbReference>
<evidence type="ECO:0000313" key="11">
    <source>
        <dbReference type="EMBL" id="KKO06979.1"/>
    </source>
</evidence>
<proteinExistence type="inferred from homology"/>
<dbReference type="FunFam" id="3.40.50.10380:FF:000003">
    <property type="entry name" value="NADP-dependent malic enzyme"/>
    <property type="match status" value="1"/>
</dbReference>
<dbReference type="Gene3D" id="3.40.50.10750">
    <property type="entry name" value="Isocitrate/Isopropylmalate dehydrogenase-like"/>
    <property type="match status" value="1"/>
</dbReference>
<evidence type="ECO:0000256" key="4">
    <source>
        <dbReference type="ARBA" id="ARBA00008756"/>
    </source>
</evidence>
<evidence type="ECO:0000256" key="3">
    <source>
        <dbReference type="ARBA" id="ARBA00007686"/>
    </source>
</evidence>
<dbReference type="InterPro" id="IPR012301">
    <property type="entry name" value="Malic_N_dom"/>
</dbReference>
<feature type="domain" description="Malic enzyme NAD-binding" evidence="9">
    <location>
        <begin position="164"/>
        <end position="401"/>
    </location>
</feature>
<dbReference type="Pfam" id="PF03949">
    <property type="entry name" value="Malic_M"/>
    <property type="match status" value="1"/>
</dbReference>
<sequence length="761" mass="82682">MSEDSFKDSALRYHSEPTPGKLAIRPTKPLANNRDLSRAYSPGVAFACEAIAENASEAANLTARGNLVAVITNGTAVLGLGNIGPLAAKPVMEGKAVLFKKFADIDVFDIEINETDVDKLVDIIASLEPTFGGINLEDIKAPECFLVERRLRDIMNIPVFHDDQHGTAIVAAAAVYNGLRIVNKKFEDIKLVASGAGAASIACVELLISMGVKKENVRMLDRNGVIYQGRTQGMNPWKEQFAVDTPDRTIEDAIVDADLFLGLSGPGVLNGAMVKTMARDPLILAMSNPIPEIMPEEARAARPDAILATGRSDYPNQVNNVLCFPFIFRGALDCGATHINDEMKRACVRAIADLATREISETVAKAYIDEDLKFGREYLIPKPFDPRLIEEVPLAVVKAAMASGAATRQIDDLDAYRNKLSAYVNSSRLFMQPSIDLAAKHPARIVYAEGENEDVLLAMQAVVDEGVAKPILIGRPQVIDTKIEKMGLRLVPGRDFEVFNSEEADVHKKYWQFYHHHVGRSGVSVEAARTAVHSNTTILAALMVAMGEADGMVCGKVGRFDTHLKDIRPIIRSTKPGGRLSSVCVLLMDDGPLFLTDPFVNVNPSVDEVVDIAKDAISFVQQSFDIEPVVALLSHSNFGSYEDDSAIKMKTAAHRLRMQMPEVQIDGEMHALTALNPELRATVFEGSNIKGRANVLVMPNMDTASIALGLLRSFTNGRLIGPFLCGLEKPAHILIPSVSGRGILNLTALASADIFQHKNNL</sequence>
<dbReference type="InterPro" id="IPR046346">
    <property type="entry name" value="Aminoacid_DH-like_N_sf"/>
</dbReference>
<dbReference type="Gene3D" id="3.40.50.720">
    <property type="entry name" value="NAD(P)-binding Rossmann-like Domain"/>
    <property type="match status" value="1"/>
</dbReference>
<dbReference type="InterPro" id="IPR015884">
    <property type="entry name" value="Malic_enzyme_CS"/>
</dbReference>